<dbReference type="Proteomes" id="UP000515819">
    <property type="component" value="Chromosome"/>
</dbReference>
<keyword evidence="2" id="KW-1185">Reference proteome</keyword>
<protein>
    <submittedName>
        <fullName evidence="1">Uncharacterized protein</fullName>
    </submittedName>
</protein>
<dbReference type="AlphaFoldDB" id="A0A7G9FMX9"/>
<gene>
    <name evidence="1" type="ORF">H9Q76_00950</name>
</gene>
<evidence type="ECO:0000313" key="1">
    <source>
        <dbReference type="EMBL" id="QNL99910.1"/>
    </source>
</evidence>
<dbReference type="EMBL" id="CP060632">
    <property type="protein sequence ID" value="QNL99910.1"/>
    <property type="molecule type" value="Genomic_DNA"/>
</dbReference>
<proteinExistence type="predicted"/>
<dbReference type="RefSeq" id="WP_249321380.1">
    <property type="nucleotide sequence ID" value="NZ_CP060632.1"/>
</dbReference>
<evidence type="ECO:0000313" key="2">
    <source>
        <dbReference type="Proteomes" id="UP000515819"/>
    </source>
</evidence>
<sequence length="137" mass="16123">MTGKLKRNKILLDEKDKLLDNYYLLNHWLEIKNLGKSVSMYFEWKGYKNIAIYGMAELANRLMEDLEDSPIRVIYGVDRDVSCTISRIRDVYDISEELPKADVIVVTPFYAYENIKHQLEKKVNYPIVSLEEVVWSV</sequence>
<dbReference type="KEGG" id="wcp:H9Q76_00950"/>
<reference evidence="1 2" key="1">
    <citation type="submission" date="2020-08" db="EMBL/GenBank/DDBJ databases">
        <authorList>
            <person name="Liu C."/>
            <person name="Sun Q."/>
        </authorList>
    </citation>
    <scope>NUCLEOTIDE SEQUENCE [LARGE SCALE GENOMIC DNA]</scope>
    <source>
        <strain evidence="1 2">NSJ-4</strain>
    </source>
</reference>
<name>A0A7G9FMX9_9FIRM</name>
<organism evidence="1 2">
    <name type="scientific">Wujia chipingensis</name>
    <dbReference type="NCBI Taxonomy" id="2763670"/>
    <lineage>
        <taxon>Bacteria</taxon>
        <taxon>Bacillati</taxon>
        <taxon>Bacillota</taxon>
        <taxon>Clostridia</taxon>
        <taxon>Lachnospirales</taxon>
        <taxon>Lachnospiraceae</taxon>
        <taxon>Wujia</taxon>
    </lineage>
</organism>
<accession>A0A7G9FMX9</accession>